<feature type="transmembrane region" description="Helical" evidence="1">
    <location>
        <begin position="134"/>
        <end position="153"/>
    </location>
</feature>
<feature type="transmembrane region" description="Helical" evidence="1">
    <location>
        <begin position="159"/>
        <end position="177"/>
    </location>
</feature>
<feature type="transmembrane region" description="Helical" evidence="1">
    <location>
        <begin position="55"/>
        <end position="76"/>
    </location>
</feature>
<dbReference type="Proteomes" id="UP001589894">
    <property type="component" value="Unassembled WGS sequence"/>
</dbReference>
<sequence length="201" mass="21258">MSGPDDPSIARRHRTFRRRLLLIVVVATVTVLLVAFAIGLTTGHNPTRPVHRPEWASVAGGVLTVLGLAVELAAIVRGVRIRRALGGGPGSPLTVLGWGSRRKAMARLRGRAPFADSDLPFLRRTAAQMAGQRWVVWLMAGLTLLQLGGALTSFTIVRLIFAGVLILILAVGAALVLRDVRAARAFLAAHPEPGPGPAAAQ</sequence>
<keyword evidence="1" id="KW-0472">Membrane</keyword>
<dbReference type="EMBL" id="JBHLUE010000017">
    <property type="protein sequence ID" value="MFC0566680.1"/>
    <property type="molecule type" value="Genomic_DNA"/>
</dbReference>
<protein>
    <submittedName>
        <fullName evidence="2">Uncharacterized protein</fullName>
    </submittedName>
</protein>
<organism evidence="2 3">
    <name type="scientific">Plantactinospora siamensis</name>
    <dbReference type="NCBI Taxonomy" id="555372"/>
    <lineage>
        <taxon>Bacteria</taxon>
        <taxon>Bacillati</taxon>
        <taxon>Actinomycetota</taxon>
        <taxon>Actinomycetes</taxon>
        <taxon>Micromonosporales</taxon>
        <taxon>Micromonosporaceae</taxon>
        <taxon>Plantactinospora</taxon>
    </lineage>
</organism>
<gene>
    <name evidence="2" type="ORF">ACFFHU_21380</name>
</gene>
<accession>A0ABV6P0Y9</accession>
<evidence type="ECO:0000313" key="3">
    <source>
        <dbReference type="Proteomes" id="UP001589894"/>
    </source>
</evidence>
<feature type="transmembrane region" description="Helical" evidence="1">
    <location>
        <begin position="20"/>
        <end position="43"/>
    </location>
</feature>
<comment type="caution">
    <text evidence="2">The sequence shown here is derived from an EMBL/GenBank/DDBJ whole genome shotgun (WGS) entry which is preliminary data.</text>
</comment>
<keyword evidence="1" id="KW-0812">Transmembrane</keyword>
<proteinExistence type="predicted"/>
<reference evidence="2 3" key="1">
    <citation type="submission" date="2024-09" db="EMBL/GenBank/DDBJ databases">
        <authorList>
            <person name="Sun Q."/>
            <person name="Mori K."/>
        </authorList>
    </citation>
    <scope>NUCLEOTIDE SEQUENCE [LARGE SCALE GENOMIC DNA]</scope>
    <source>
        <strain evidence="2 3">TBRC 2205</strain>
    </source>
</reference>
<keyword evidence="3" id="KW-1185">Reference proteome</keyword>
<name>A0ABV6P0Y9_9ACTN</name>
<keyword evidence="1" id="KW-1133">Transmembrane helix</keyword>
<dbReference type="RefSeq" id="WP_377341556.1">
    <property type="nucleotide sequence ID" value="NZ_JBHLUE010000017.1"/>
</dbReference>
<evidence type="ECO:0000313" key="2">
    <source>
        <dbReference type="EMBL" id="MFC0566680.1"/>
    </source>
</evidence>
<evidence type="ECO:0000256" key="1">
    <source>
        <dbReference type="SAM" id="Phobius"/>
    </source>
</evidence>